<dbReference type="EMBL" id="JAOXXL010000052">
    <property type="protein sequence ID" value="MCY7009165.1"/>
    <property type="molecule type" value="Genomic_DNA"/>
</dbReference>
<evidence type="ECO:0000256" key="1">
    <source>
        <dbReference type="ARBA" id="ARBA00006723"/>
    </source>
</evidence>
<organism evidence="4 5">
    <name type="scientific">Fusobacterium simiae</name>
    <dbReference type="NCBI Taxonomy" id="855"/>
    <lineage>
        <taxon>Bacteria</taxon>
        <taxon>Fusobacteriati</taxon>
        <taxon>Fusobacteriota</taxon>
        <taxon>Fusobacteriia</taxon>
        <taxon>Fusobacteriales</taxon>
        <taxon>Fusobacteriaceae</taxon>
        <taxon>Fusobacterium</taxon>
    </lineage>
</organism>
<keyword evidence="2" id="KW-0413">Isomerase</keyword>
<dbReference type="InterPro" id="IPR014347">
    <property type="entry name" value="Tautomerase/MIF_sf"/>
</dbReference>
<keyword evidence="5" id="KW-1185">Reference proteome</keyword>
<dbReference type="InterPro" id="IPR004370">
    <property type="entry name" value="4-OT-like_dom"/>
</dbReference>
<dbReference type="PANTHER" id="PTHR35530">
    <property type="entry name" value="TAUTOMERASE-RELATED"/>
    <property type="match status" value="1"/>
</dbReference>
<evidence type="ECO:0000256" key="2">
    <source>
        <dbReference type="ARBA" id="ARBA00023235"/>
    </source>
</evidence>
<dbReference type="NCBIfam" id="NF041920">
    <property type="entry name" value="DmpI"/>
    <property type="match status" value="1"/>
</dbReference>
<evidence type="ECO:0000313" key="4">
    <source>
        <dbReference type="EMBL" id="MCY7009165.1"/>
    </source>
</evidence>
<reference evidence="4" key="1">
    <citation type="submission" date="2022-09" db="EMBL/GenBank/DDBJ databases">
        <authorList>
            <person name="Zoaiter M."/>
        </authorList>
    </citation>
    <scope>NUCLEOTIDE SEQUENCE</scope>
    <source>
        <strain evidence="4">DSM 19848</strain>
    </source>
</reference>
<dbReference type="Proteomes" id="UP001062738">
    <property type="component" value="Unassembled WGS sequence"/>
</dbReference>
<proteinExistence type="inferred from homology"/>
<name>A0ABT4DKM6_FUSSI</name>
<gene>
    <name evidence="4" type="ORF">OCK72_11080</name>
</gene>
<comment type="similarity">
    <text evidence="1">Belongs to the 4-oxalocrotonate tautomerase family.</text>
</comment>
<comment type="caution">
    <text evidence="4">The sequence shown here is derived from an EMBL/GenBank/DDBJ whole genome shotgun (WGS) entry which is preliminary data.</text>
</comment>
<evidence type="ECO:0000259" key="3">
    <source>
        <dbReference type="Pfam" id="PF01361"/>
    </source>
</evidence>
<dbReference type="PANTHER" id="PTHR35530:SF1">
    <property type="entry name" value="2-HYDROXYMUCONATE TAUTOMERASE"/>
    <property type="match status" value="1"/>
</dbReference>
<evidence type="ECO:0000313" key="5">
    <source>
        <dbReference type="Proteomes" id="UP001062738"/>
    </source>
</evidence>
<dbReference type="Pfam" id="PF01361">
    <property type="entry name" value="Tautomerase"/>
    <property type="match status" value="1"/>
</dbReference>
<dbReference type="RefSeq" id="WP_265152861.1">
    <property type="nucleotide sequence ID" value="NZ_JAOXXL010000052.1"/>
</dbReference>
<dbReference type="Gene3D" id="3.30.429.10">
    <property type="entry name" value="Macrophage Migration Inhibitory Factor"/>
    <property type="match status" value="1"/>
</dbReference>
<protein>
    <submittedName>
        <fullName evidence="4">Tautomerase family protein</fullName>
    </submittedName>
</protein>
<sequence length="75" mass="8082">MPVITMELGKVSIEQKRELVTKVTELTAGVTGVPKEAFIVLIKENDAESTGFGGELLSDKRAKMAAEKKVGGNYE</sequence>
<accession>A0ABT4DKM6</accession>
<dbReference type="SUPFAM" id="SSF55331">
    <property type="entry name" value="Tautomerase/MIF"/>
    <property type="match status" value="1"/>
</dbReference>
<feature type="domain" description="4-oxalocrotonate tautomerase-like" evidence="3">
    <location>
        <begin position="9"/>
        <end position="59"/>
    </location>
</feature>